<evidence type="ECO:0000313" key="11">
    <source>
        <dbReference type="Proteomes" id="UP000198640"/>
    </source>
</evidence>
<dbReference type="InterPro" id="IPR050556">
    <property type="entry name" value="Type_II_TA_system_RNase"/>
</dbReference>
<dbReference type="GO" id="GO:0000287">
    <property type="term" value="F:magnesium ion binding"/>
    <property type="evidence" value="ECO:0007669"/>
    <property type="project" value="UniProtKB-UniRule"/>
</dbReference>
<name>A0A1H3H5N1_9PROT</name>
<keyword evidence="8" id="KW-0800">Toxin</keyword>
<keyword evidence="5 8" id="KW-0378">Hydrolase</keyword>
<comment type="similarity">
    <text evidence="7 8">Belongs to the PINc/VapC protein family.</text>
</comment>
<dbReference type="InterPro" id="IPR022907">
    <property type="entry name" value="VapC_family"/>
</dbReference>
<comment type="function">
    <text evidence="8">Toxic component of a toxin-antitoxin (TA) system. An RNase.</text>
</comment>
<feature type="binding site" evidence="8">
    <location>
        <position position="5"/>
    </location>
    <ligand>
        <name>Mg(2+)</name>
        <dbReference type="ChEBI" id="CHEBI:18420"/>
    </ligand>
</feature>
<dbReference type="PANTHER" id="PTHR33653">
    <property type="entry name" value="RIBONUCLEASE VAPC2"/>
    <property type="match status" value="1"/>
</dbReference>
<feature type="binding site" evidence="8">
    <location>
        <position position="97"/>
    </location>
    <ligand>
        <name>Mg(2+)</name>
        <dbReference type="ChEBI" id="CHEBI:18420"/>
    </ligand>
</feature>
<keyword evidence="6 8" id="KW-0460">Magnesium</keyword>
<dbReference type="GO" id="GO:0004519">
    <property type="term" value="F:endonuclease activity"/>
    <property type="evidence" value="ECO:0007669"/>
    <property type="project" value="UniProtKB-KW"/>
</dbReference>
<gene>
    <name evidence="8" type="primary">vapC</name>
    <name evidence="10" type="ORF">SAMN05421881_101817</name>
</gene>
<evidence type="ECO:0000256" key="2">
    <source>
        <dbReference type="ARBA" id="ARBA00022649"/>
    </source>
</evidence>
<keyword evidence="2 8" id="KW-1277">Toxin-antitoxin system</keyword>
<dbReference type="OrthoDB" id="9796690at2"/>
<dbReference type="AlphaFoldDB" id="A0A1H3H5N1"/>
<proteinExistence type="inferred from homology"/>
<comment type="cofactor">
    <cofactor evidence="1 8">
        <name>Mg(2+)</name>
        <dbReference type="ChEBI" id="CHEBI:18420"/>
    </cofactor>
</comment>
<feature type="domain" description="PIN" evidence="9">
    <location>
        <begin position="2"/>
        <end position="124"/>
    </location>
</feature>
<reference evidence="10 11" key="1">
    <citation type="submission" date="2016-10" db="EMBL/GenBank/DDBJ databases">
        <authorList>
            <person name="de Groot N.N."/>
        </authorList>
    </citation>
    <scope>NUCLEOTIDE SEQUENCE [LARGE SCALE GENOMIC DNA]</scope>
    <source>
        <strain evidence="10 11">Nm1</strain>
    </source>
</reference>
<dbReference type="EMBL" id="FNOY01000018">
    <property type="protein sequence ID" value="SDY10218.1"/>
    <property type="molecule type" value="Genomic_DNA"/>
</dbReference>
<dbReference type="GO" id="GO:0016787">
    <property type="term" value="F:hydrolase activity"/>
    <property type="evidence" value="ECO:0007669"/>
    <property type="project" value="UniProtKB-KW"/>
</dbReference>
<keyword evidence="11" id="KW-1185">Reference proteome</keyword>
<keyword evidence="10" id="KW-0255">Endonuclease</keyword>
<dbReference type="InterPro" id="IPR029060">
    <property type="entry name" value="PIN-like_dom_sf"/>
</dbReference>
<evidence type="ECO:0000256" key="7">
    <source>
        <dbReference type="ARBA" id="ARBA00038093"/>
    </source>
</evidence>
<keyword evidence="3 8" id="KW-0540">Nuclease</keyword>
<dbReference type="GO" id="GO:0090729">
    <property type="term" value="F:toxin activity"/>
    <property type="evidence" value="ECO:0007669"/>
    <property type="project" value="UniProtKB-KW"/>
</dbReference>
<evidence type="ECO:0000313" key="10">
    <source>
        <dbReference type="EMBL" id="SDY10218.1"/>
    </source>
</evidence>
<evidence type="ECO:0000256" key="8">
    <source>
        <dbReference type="HAMAP-Rule" id="MF_00265"/>
    </source>
</evidence>
<dbReference type="RefSeq" id="WP_090413337.1">
    <property type="nucleotide sequence ID" value="NZ_FNOY01000018.1"/>
</dbReference>
<evidence type="ECO:0000256" key="6">
    <source>
        <dbReference type="ARBA" id="ARBA00022842"/>
    </source>
</evidence>
<dbReference type="Gene3D" id="3.40.50.1010">
    <property type="entry name" value="5'-nuclease"/>
    <property type="match status" value="1"/>
</dbReference>
<sequence length="133" mass="15475">MYMLDTNTCIYVLKNRSEKLRKKFKAIRSLCISSVTYGELCFGIENGDPRLKEERYAQLDRFTQRLLIDPWDEEAARQYGLIRAFLKREGKIIGNNDLLIAAHARSLDAVLVTNNTKEFSRVPDLTLEDWTEN</sequence>
<evidence type="ECO:0000256" key="4">
    <source>
        <dbReference type="ARBA" id="ARBA00022723"/>
    </source>
</evidence>
<dbReference type="PANTHER" id="PTHR33653:SF1">
    <property type="entry name" value="RIBONUCLEASE VAPC2"/>
    <property type="match status" value="1"/>
</dbReference>
<evidence type="ECO:0000256" key="1">
    <source>
        <dbReference type="ARBA" id="ARBA00001946"/>
    </source>
</evidence>
<dbReference type="EC" id="3.1.-.-" evidence="8"/>
<accession>A0A1H3H5N1</accession>
<dbReference type="InterPro" id="IPR002716">
    <property type="entry name" value="PIN_dom"/>
</dbReference>
<keyword evidence="4 8" id="KW-0479">Metal-binding</keyword>
<dbReference type="STRING" id="44576.SAMN05421881_101817"/>
<dbReference type="SUPFAM" id="SSF88723">
    <property type="entry name" value="PIN domain-like"/>
    <property type="match status" value="1"/>
</dbReference>
<dbReference type="HAMAP" id="MF_00265">
    <property type="entry name" value="VapC_Nob1"/>
    <property type="match status" value="1"/>
</dbReference>
<organism evidence="10 11">
    <name type="scientific">Nitrosomonas halophila</name>
    <dbReference type="NCBI Taxonomy" id="44576"/>
    <lineage>
        <taxon>Bacteria</taxon>
        <taxon>Pseudomonadati</taxon>
        <taxon>Pseudomonadota</taxon>
        <taxon>Betaproteobacteria</taxon>
        <taxon>Nitrosomonadales</taxon>
        <taxon>Nitrosomonadaceae</taxon>
        <taxon>Nitrosomonas</taxon>
    </lineage>
</organism>
<evidence type="ECO:0000256" key="3">
    <source>
        <dbReference type="ARBA" id="ARBA00022722"/>
    </source>
</evidence>
<protein>
    <recommendedName>
        <fullName evidence="8">Ribonuclease VapC</fullName>
        <shortName evidence="8">RNase VapC</shortName>
        <ecNumber evidence="8">3.1.-.-</ecNumber>
    </recommendedName>
    <alternativeName>
        <fullName evidence="8">Toxin VapC</fullName>
    </alternativeName>
</protein>
<dbReference type="Proteomes" id="UP000198640">
    <property type="component" value="Unassembled WGS sequence"/>
</dbReference>
<evidence type="ECO:0000259" key="9">
    <source>
        <dbReference type="Pfam" id="PF01850"/>
    </source>
</evidence>
<dbReference type="GO" id="GO:0004540">
    <property type="term" value="F:RNA nuclease activity"/>
    <property type="evidence" value="ECO:0007669"/>
    <property type="project" value="InterPro"/>
</dbReference>
<dbReference type="Pfam" id="PF01850">
    <property type="entry name" value="PIN"/>
    <property type="match status" value="1"/>
</dbReference>
<evidence type="ECO:0000256" key="5">
    <source>
        <dbReference type="ARBA" id="ARBA00022801"/>
    </source>
</evidence>